<evidence type="ECO:0000256" key="3">
    <source>
        <dbReference type="ARBA" id="ARBA00021315"/>
    </source>
</evidence>
<evidence type="ECO:0000256" key="7">
    <source>
        <dbReference type="ARBA" id="ARBA00023204"/>
    </source>
</evidence>
<dbReference type="InterPro" id="IPR004604">
    <property type="entry name" value="DNA_recomb/repair_RecN"/>
</dbReference>
<feature type="coiled-coil region" evidence="10">
    <location>
        <begin position="329"/>
        <end position="363"/>
    </location>
</feature>
<dbReference type="EMBL" id="BAABJZ010000019">
    <property type="protein sequence ID" value="GAA4881212.1"/>
    <property type="molecule type" value="Genomic_DNA"/>
</dbReference>
<dbReference type="SUPFAM" id="SSF52540">
    <property type="entry name" value="P-loop containing nucleoside triphosphate hydrolases"/>
    <property type="match status" value="2"/>
</dbReference>
<keyword evidence="13" id="KW-1185">Reference proteome</keyword>
<keyword evidence="6" id="KW-0067">ATP-binding</keyword>
<dbReference type="Proteomes" id="UP001499988">
    <property type="component" value="Unassembled WGS sequence"/>
</dbReference>
<keyword evidence="7 9" id="KW-0234">DNA repair</keyword>
<evidence type="ECO:0000259" key="11">
    <source>
        <dbReference type="Pfam" id="PF02463"/>
    </source>
</evidence>
<evidence type="ECO:0000256" key="1">
    <source>
        <dbReference type="ARBA" id="ARBA00003618"/>
    </source>
</evidence>
<dbReference type="NCBIfam" id="NF008121">
    <property type="entry name" value="PRK10869.1"/>
    <property type="match status" value="1"/>
</dbReference>
<keyword evidence="10" id="KW-0175">Coiled coil</keyword>
<evidence type="ECO:0000256" key="9">
    <source>
        <dbReference type="PIRNR" id="PIRNR003128"/>
    </source>
</evidence>
<comment type="caution">
    <text evidence="12">The sequence shown here is derived from an EMBL/GenBank/DDBJ whole genome shotgun (WGS) entry which is preliminary data.</text>
</comment>
<evidence type="ECO:0000256" key="8">
    <source>
        <dbReference type="ARBA" id="ARBA00033408"/>
    </source>
</evidence>
<evidence type="ECO:0000256" key="10">
    <source>
        <dbReference type="SAM" id="Coils"/>
    </source>
</evidence>
<evidence type="ECO:0000313" key="12">
    <source>
        <dbReference type="EMBL" id="GAA4881212.1"/>
    </source>
</evidence>
<keyword evidence="5 9" id="KW-0227">DNA damage</keyword>
<dbReference type="RefSeq" id="WP_345334659.1">
    <property type="nucleotide sequence ID" value="NZ_BAABJZ010000019.1"/>
</dbReference>
<dbReference type="PIRSF" id="PIRSF003128">
    <property type="entry name" value="RecN"/>
    <property type="match status" value="1"/>
</dbReference>
<keyword evidence="4" id="KW-0547">Nucleotide-binding</keyword>
<comment type="function">
    <text evidence="1 9">May be involved in recombinational repair of damaged DNA.</text>
</comment>
<feature type="domain" description="RecF/RecN/SMC N-terminal" evidence="11">
    <location>
        <begin position="2"/>
        <end position="512"/>
    </location>
</feature>
<dbReference type="Gene3D" id="3.40.50.300">
    <property type="entry name" value="P-loop containing nucleotide triphosphate hydrolases"/>
    <property type="match status" value="2"/>
</dbReference>
<dbReference type="InterPro" id="IPR003395">
    <property type="entry name" value="RecF/RecN/SMC_N"/>
</dbReference>
<evidence type="ECO:0000313" key="13">
    <source>
        <dbReference type="Proteomes" id="UP001499988"/>
    </source>
</evidence>
<reference evidence="13" key="1">
    <citation type="journal article" date="2019" name="Int. J. Syst. Evol. Microbiol.">
        <title>The Global Catalogue of Microorganisms (GCM) 10K type strain sequencing project: providing services to taxonomists for standard genome sequencing and annotation.</title>
        <authorList>
            <consortium name="The Broad Institute Genomics Platform"/>
            <consortium name="The Broad Institute Genome Sequencing Center for Infectious Disease"/>
            <person name="Wu L."/>
            <person name="Ma J."/>
        </authorList>
    </citation>
    <scope>NUCLEOTIDE SEQUENCE [LARGE SCALE GENOMIC DNA]</scope>
    <source>
        <strain evidence="13">JCM 18401</strain>
    </source>
</reference>
<sequence length="553" mass="60976">MLAQLTVNNFAIVKFLELDLHPGMTSITGETGAGKSIAIDALGLCLGGRGEASMVRPGADRTELSARFDLDKIPVARQWLKDHALEDDEECILRRAISSEGRSRAWINGHPVPLAQLKGLGELLVSIHGQHAHHSMLHSEIQLSLLDQYAGHERLLQACRHSYQQWKLLDNAIRELKASQEQSRARAQLLEYQVQELDEFALQPGEFEQIETEHKRLANCGTLLEQSQRALYLLSEGEEASVQNLLSQVIGEVEALQQDDPALGDVLSMLHEGLIQVQESSNELESYRSSLEMDPQRFGELEQRLSRAMTLARKHQINANELAAHHQALADELAEIAGSDDQLEQLEQQREQARTTVSADGERLHISRARYAKELDKLVTANMKELAMPHAKFNIEILHTPDSLSPEGADKVQFLVCTNPGQPMQPIAKTASGGELSRIGLAIQVITARKVATPTLIFDEVDVGISGPTAAVVGKMLRQLGQSTQVFCVTHLPQVAGNGHNHMYVSKQSKSASTETQMVPLHGEQRINELARLLGGDTITDNTRANACELLVQ</sequence>
<dbReference type="PANTHER" id="PTHR11059">
    <property type="entry name" value="DNA REPAIR PROTEIN RECN"/>
    <property type="match status" value="1"/>
</dbReference>
<proteinExistence type="inferred from homology"/>
<dbReference type="PANTHER" id="PTHR11059:SF0">
    <property type="entry name" value="DNA REPAIR PROTEIN RECN"/>
    <property type="match status" value="1"/>
</dbReference>
<evidence type="ECO:0000256" key="2">
    <source>
        <dbReference type="ARBA" id="ARBA00009441"/>
    </source>
</evidence>
<evidence type="ECO:0000256" key="4">
    <source>
        <dbReference type="ARBA" id="ARBA00022741"/>
    </source>
</evidence>
<protein>
    <recommendedName>
        <fullName evidence="3 9">DNA repair protein RecN</fullName>
    </recommendedName>
    <alternativeName>
        <fullName evidence="8 9">Recombination protein N</fullName>
    </alternativeName>
</protein>
<dbReference type="InterPro" id="IPR027417">
    <property type="entry name" value="P-loop_NTPase"/>
</dbReference>
<dbReference type="NCBIfam" id="TIGR00634">
    <property type="entry name" value="recN"/>
    <property type="match status" value="1"/>
</dbReference>
<dbReference type="Pfam" id="PF02463">
    <property type="entry name" value="SMC_N"/>
    <property type="match status" value="1"/>
</dbReference>
<evidence type="ECO:0000256" key="5">
    <source>
        <dbReference type="ARBA" id="ARBA00022763"/>
    </source>
</evidence>
<organism evidence="12 13">
    <name type="scientific">Ferrimonas pelagia</name>
    <dbReference type="NCBI Taxonomy" id="1177826"/>
    <lineage>
        <taxon>Bacteria</taxon>
        <taxon>Pseudomonadati</taxon>
        <taxon>Pseudomonadota</taxon>
        <taxon>Gammaproteobacteria</taxon>
        <taxon>Alteromonadales</taxon>
        <taxon>Ferrimonadaceae</taxon>
        <taxon>Ferrimonas</taxon>
    </lineage>
</organism>
<gene>
    <name evidence="12" type="primary">recN</name>
    <name evidence="12" type="ORF">GCM10023333_14230</name>
</gene>
<accession>A0ABP9EKU9</accession>
<name>A0ABP9EKU9_9GAMM</name>
<dbReference type="CDD" id="cd03241">
    <property type="entry name" value="ABC_RecN"/>
    <property type="match status" value="2"/>
</dbReference>
<evidence type="ECO:0000256" key="6">
    <source>
        <dbReference type="ARBA" id="ARBA00022840"/>
    </source>
</evidence>
<comment type="similarity">
    <text evidence="2 9">Belongs to the RecN family.</text>
</comment>